<evidence type="ECO:0000313" key="8">
    <source>
        <dbReference type="Proteomes" id="UP001147700"/>
    </source>
</evidence>
<dbReference type="Pfam" id="PF04932">
    <property type="entry name" value="Wzy_C"/>
    <property type="match status" value="1"/>
</dbReference>
<dbReference type="InterPro" id="IPR007016">
    <property type="entry name" value="O-antigen_ligase-rel_domated"/>
</dbReference>
<evidence type="ECO:0000256" key="5">
    <source>
        <dbReference type="SAM" id="Phobius"/>
    </source>
</evidence>
<evidence type="ECO:0000313" key="7">
    <source>
        <dbReference type="EMBL" id="MDA0139645.1"/>
    </source>
</evidence>
<feature type="domain" description="O-antigen ligase-related" evidence="6">
    <location>
        <begin position="240"/>
        <end position="381"/>
    </location>
</feature>
<keyword evidence="2 5" id="KW-0812">Transmembrane</keyword>
<keyword evidence="7" id="KW-0436">Ligase</keyword>
<feature type="transmembrane region" description="Helical" evidence="5">
    <location>
        <begin position="126"/>
        <end position="144"/>
    </location>
</feature>
<comment type="caution">
    <text evidence="7">The sequence shown here is derived from an EMBL/GenBank/DDBJ whole genome shotgun (WGS) entry which is preliminary data.</text>
</comment>
<keyword evidence="8" id="KW-1185">Reference proteome</keyword>
<name>A0ABT4RMY2_9ACTN</name>
<dbReference type="PANTHER" id="PTHR37422">
    <property type="entry name" value="TEICHURONIC ACID BIOSYNTHESIS PROTEIN TUAE"/>
    <property type="match status" value="1"/>
</dbReference>
<feature type="transmembrane region" description="Helical" evidence="5">
    <location>
        <begin position="207"/>
        <end position="226"/>
    </location>
</feature>
<dbReference type="InterPro" id="IPR051533">
    <property type="entry name" value="WaaL-like"/>
</dbReference>
<evidence type="ECO:0000256" key="4">
    <source>
        <dbReference type="ARBA" id="ARBA00023136"/>
    </source>
</evidence>
<feature type="transmembrane region" description="Helical" evidence="5">
    <location>
        <begin position="27"/>
        <end position="54"/>
    </location>
</feature>
<dbReference type="Proteomes" id="UP001147700">
    <property type="component" value="Unassembled WGS sequence"/>
</dbReference>
<feature type="transmembrane region" description="Helical" evidence="5">
    <location>
        <begin position="372"/>
        <end position="392"/>
    </location>
</feature>
<dbReference type="PANTHER" id="PTHR37422:SF23">
    <property type="entry name" value="TEICHURONIC ACID BIOSYNTHESIS PROTEIN TUAE"/>
    <property type="match status" value="1"/>
</dbReference>
<evidence type="ECO:0000256" key="2">
    <source>
        <dbReference type="ARBA" id="ARBA00022692"/>
    </source>
</evidence>
<feature type="transmembrane region" description="Helical" evidence="5">
    <location>
        <begin position="279"/>
        <end position="297"/>
    </location>
</feature>
<feature type="transmembrane region" description="Helical" evidence="5">
    <location>
        <begin position="233"/>
        <end position="249"/>
    </location>
</feature>
<feature type="transmembrane region" description="Helical" evidence="5">
    <location>
        <begin position="101"/>
        <end position="120"/>
    </location>
</feature>
<dbReference type="GO" id="GO:0016874">
    <property type="term" value="F:ligase activity"/>
    <property type="evidence" value="ECO:0007669"/>
    <property type="project" value="UniProtKB-KW"/>
</dbReference>
<organism evidence="7 8">
    <name type="scientific">Solirubrobacter deserti</name>
    <dbReference type="NCBI Taxonomy" id="2282478"/>
    <lineage>
        <taxon>Bacteria</taxon>
        <taxon>Bacillati</taxon>
        <taxon>Actinomycetota</taxon>
        <taxon>Thermoleophilia</taxon>
        <taxon>Solirubrobacterales</taxon>
        <taxon>Solirubrobacteraceae</taxon>
        <taxon>Solirubrobacter</taxon>
    </lineage>
</organism>
<gene>
    <name evidence="7" type="ORF">OJ962_19245</name>
</gene>
<sequence>MGTAGVLCLAVAAGVRSGPADGFLVLAGLAALTGGVALAAWLSPALTISAGLILSLASGRFGDLGSPIGLDRVVIVAGVLAVVVRELRSPTARLRVRGIDLWLAGILLIAAVSAYFAGTWRQNGPFFALVDNLGVVPFLLFWVAPAAFGTPRERRLLLCVLTGVGAYLGITALAETLNWNWAIFPRYILDPTVGLHYGRARGPFAEAAANGLSMFFCAVAAAVLLATDKRRHVLLATVIGLCGVGIVFALTRQVWLAAGLGTLIAMLAQRRLRVWVLPTFAAAGVAVFVIFATVPGFNSRAEDRVRDQRPVWDRLNSNAATWRMLAERPLTGYGWGGYRENINTFFRLAPDRAWTGAVSRPHNVFLANGAELGALVLVAWIAALAIAIGGALRRRGPPDLGVWRAGLIAVAIGWLVVANFTPMYYAFCHSVLWLWAGICWSRT</sequence>
<dbReference type="RefSeq" id="WP_270006542.1">
    <property type="nucleotide sequence ID" value="NZ_JAPCID010000028.1"/>
</dbReference>
<evidence type="ECO:0000256" key="3">
    <source>
        <dbReference type="ARBA" id="ARBA00022989"/>
    </source>
</evidence>
<dbReference type="EMBL" id="JAPCID010000028">
    <property type="protein sequence ID" value="MDA0139645.1"/>
    <property type="molecule type" value="Genomic_DNA"/>
</dbReference>
<evidence type="ECO:0000256" key="1">
    <source>
        <dbReference type="ARBA" id="ARBA00004141"/>
    </source>
</evidence>
<reference evidence="7" key="1">
    <citation type="submission" date="2022-10" db="EMBL/GenBank/DDBJ databases">
        <title>The WGS of Solirubrobacter sp. CPCC 204708.</title>
        <authorList>
            <person name="Jiang Z."/>
        </authorList>
    </citation>
    <scope>NUCLEOTIDE SEQUENCE</scope>
    <source>
        <strain evidence="7">CPCC 204708</strain>
    </source>
</reference>
<keyword evidence="3 5" id="KW-1133">Transmembrane helix</keyword>
<feature type="transmembrane region" description="Helical" evidence="5">
    <location>
        <begin position="401"/>
        <end position="417"/>
    </location>
</feature>
<evidence type="ECO:0000259" key="6">
    <source>
        <dbReference type="Pfam" id="PF04932"/>
    </source>
</evidence>
<feature type="transmembrane region" description="Helical" evidence="5">
    <location>
        <begin position="156"/>
        <end position="174"/>
    </location>
</feature>
<keyword evidence="4 5" id="KW-0472">Membrane</keyword>
<proteinExistence type="predicted"/>
<accession>A0ABT4RMY2</accession>
<protein>
    <submittedName>
        <fullName evidence="7">O-antigen ligase family protein</fullName>
    </submittedName>
</protein>
<comment type="subcellular location">
    <subcellularLocation>
        <location evidence="1">Membrane</location>
        <topology evidence="1">Multi-pass membrane protein</topology>
    </subcellularLocation>
</comment>